<dbReference type="RefSeq" id="WP_245036173.1">
    <property type="nucleotide sequence ID" value="NZ_CP095076.1"/>
</dbReference>
<accession>A0ABY4HHN4</accession>
<organism evidence="1 2">
    <name type="scientific">Halobacillus amylolyticus</name>
    <dbReference type="NCBI Taxonomy" id="2932259"/>
    <lineage>
        <taxon>Bacteria</taxon>
        <taxon>Bacillati</taxon>
        <taxon>Bacillota</taxon>
        <taxon>Bacilli</taxon>
        <taxon>Bacillales</taxon>
        <taxon>Bacillaceae</taxon>
        <taxon>Halobacillus</taxon>
    </lineage>
</organism>
<reference evidence="1" key="1">
    <citation type="submission" date="2022-04" db="EMBL/GenBank/DDBJ databases">
        <title>Halobacillus sp. isolated from saltern.</title>
        <authorList>
            <person name="Won M."/>
            <person name="Lee C.-M."/>
            <person name="Woen H.-Y."/>
            <person name="Kwon S.-W."/>
        </authorList>
    </citation>
    <scope>NUCLEOTIDE SEQUENCE</scope>
    <source>
        <strain evidence="1">SSHM10-5</strain>
        <plasmid evidence="1">unnamed1</plasmid>
    </source>
</reference>
<gene>
    <name evidence="1" type="ORF">MUO15_21255</name>
</gene>
<evidence type="ECO:0000313" key="1">
    <source>
        <dbReference type="EMBL" id="UOR14086.1"/>
    </source>
</evidence>
<dbReference type="Proteomes" id="UP000830326">
    <property type="component" value="Plasmid unnamed1"/>
</dbReference>
<sequence length="51" mass="5895">MTSSERGHLIEWLFVITGDNLSLWEQTNDDVLVRLFEKTVEEHGQLGLLHS</sequence>
<protein>
    <submittedName>
        <fullName evidence="1">Uncharacterized protein</fullName>
    </submittedName>
</protein>
<keyword evidence="1" id="KW-0614">Plasmid</keyword>
<name>A0ABY4HHN4_9BACI</name>
<geneLocation type="plasmid" evidence="1 2">
    <name>unnamed1</name>
</geneLocation>
<proteinExistence type="predicted"/>
<dbReference type="EMBL" id="CP095076">
    <property type="protein sequence ID" value="UOR14086.1"/>
    <property type="molecule type" value="Genomic_DNA"/>
</dbReference>
<evidence type="ECO:0000313" key="2">
    <source>
        <dbReference type="Proteomes" id="UP000830326"/>
    </source>
</evidence>
<keyword evidence="2" id="KW-1185">Reference proteome</keyword>